<keyword evidence="2" id="KW-1185">Reference proteome</keyword>
<dbReference type="EMBL" id="BSXT01001538">
    <property type="protein sequence ID" value="GMF43440.1"/>
    <property type="molecule type" value="Genomic_DNA"/>
</dbReference>
<dbReference type="AlphaFoldDB" id="A0A9W6XQY7"/>
<evidence type="ECO:0000313" key="2">
    <source>
        <dbReference type="Proteomes" id="UP001165121"/>
    </source>
</evidence>
<gene>
    <name evidence="1" type="ORF">Pfra01_001468900</name>
</gene>
<dbReference type="OrthoDB" id="116027at2759"/>
<dbReference type="Proteomes" id="UP001165121">
    <property type="component" value="Unassembled WGS sequence"/>
</dbReference>
<accession>A0A9W6XQY7</accession>
<name>A0A9W6XQY7_9STRA</name>
<comment type="caution">
    <text evidence="1">The sequence shown here is derived from an EMBL/GenBank/DDBJ whole genome shotgun (WGS) entry which is preliminary data.</text>
</comment>
<organism evidence="1 2">
    <name type="scientific">Phytophthora fragariaefolia</name>
    <dbReference type="NCBI Taxonomy" id="1490495"/>
    <lineage>
        <taxon>Eukaryota</taxon>
        <taxon>Sar</taxon>
        <taxon>Stramenopiles</taxon>
        <taxon>Oomycota</taxon>
        <taxon>Peronosporomycetes</taxon>
        <taxon>Peronosporales</taxon>
        <taxon>Peronosporaceae</taxon>
        <taxon>Phytophthora</taxon>
    </lineage>
</organism>
<evidence type="ECO:0000313" key="1">
    <source>
        <dbReference type="EMBL" id="GMF43440.1"/>
    </source>
</evidence>
<sequence length="402" mass="44177">MAPHTLVQPLPSLPKVFLSRWALVPPAPPAREADARFLLAQAPPPAQRDEDDIFLLGQGKPQRKAAPSATVRDVTLFFFSFHGFPSKAPNALVLQHELRQLRADTAAMEAQLTSLRAKWQNHLPDPSVREAACAAAKAKWVSSQAELVNRSLKDQVLQQQLYLASLQHLITQSPLLARSKELFEGMHSFSALRQGSTAAQRADHLVAQCEMGVRLVPALMGRFARQHLHHVTFGNPFSHTGVMADGNFTYVSNILLCRIPHRSMEAAVGAALHYFQTLSTKLKSHLGAECELELLQDLGDARAYSQMRYRNGPNFSSSSNTTLAAHITPDAAVVVADFVDDDVCHPIDRMSEGHAGLDSCLSYVQYLVAGLLKLPPLSWLRPGGGYLEDLTFCCRNFRAGCS</sequence>
<protein>
    <submittedName>
        <fullName evidence="1">Unnamed protein product</fullName>
    </submittedName>
</protein>
<proteinExistence type="predicted"/>
<reference evidence="1" key="1">
    <citation type="submission" date="2023-04" db="EMBL/GenBank/DDBJ databases">
        <title>Phytophthora fragariaefolia NBRC 109709.</title>
        <authorList>
            <person name="Ichikawa N."/>
            <person name="Sato H."/>
            <person name="Tonouchi N."/>
        </authorList>
    </citation>
    <scope>NUCLEOTIDE SEQUENCE</scope>
    <source>
        <strain evidence="1">NBRC 109709</strain>
    </source>
</reference>